<evidence type="ECO:0000256" key="11">
    <source>
        <dbReference type="RuleBase" id="RU003560"/>
    </source>
</evidence>
<dbReference type="PROSITE" id="PS00600">
    <property type="entry name" value="AA_TRANSFER_CLASS_3"/>
    <property type="match status" value="1"/>
</dbReference>
<dbReference type="GO" id="GO:0034386">
    <property type="term" value="F:4-aminobutyrate:2-oxoglutarate transaminase activity"/>
    <property type="evidence" value="ECO:0007669"/>
    <property type="project" value="UniProtKB-EC"/>
</dbReference>
<evidence type="ECO:0000256" key="1">
    <source>
        <dbReference type="ARBA" id="ARBA00001933"/>
    </source>
</evidence>
<dbReference type="Gene3D" id="3.40.640.10">
    <property type="entry name" value="Type I PLP-dependent aspartate aminotransferase-like (Major domain)"/>
    <property type="match status" value="1"/>
</dbReference>
<dbReference type="FunFam" id="3.40.640.10:FF:000073">
    <property type="entry name" value="Probable 4-aminobutyrate aminotransferase"/>
    <property type="match status" value="1"/>
</dbReference>
<dbReference type="GO" id="GO:0009450">
    <property type="term" value="P:gamma-aminobutyric acid catabolic process"/>
    <property type="evidence" value="ECO:0000318"/>
    <property type="project" value="GO_Central"/>
</dbReference>
<dbReference type="OrthoDB" id="10260828at2759"/>
<evidence type="ECO:0000256" key="2">
    <source>
        <dbReference type="ARBA" id="ARBA00008954"/>
    </source>
</evidence>
<keyword evidence="6" id="KW-0808">Transferase</keyword>
<keyword evidence="14" id="KW-1185">Reference proteome</keyword>
<reference evidence="12 14" key="1">
    <citation type="journal article" date="2011" name="Science">
        <title>Comparative functional genomics of the fission yeasts.</title>
        <authorList>
            <person name="Rhind N."/>
            <person name="Chen Z."/>
            <person name="Yassour M."/>
            <person name="Thompson D.A."/>
            <person name="Haas B.J."/>
            <person name="Habib N."/>
            <person name="Wapinski I."/>
            <person name="Roy S."/>
            <person name="Lin M.F."/>
            <person name="Heiman D.I."/>
            <person name="Young S.K."/>
            <person name="Furuya K."/>
            <person name="Guo Y."/>
            <person name="Pidoux A."/>
            <person name="Chen H.M."/>
            <person name="Robbertse B."/>
            <person name="Goldberg J.M."/>
            <person name="Aoki K."/>
            <person name="Bayne E.H."/>
            <person name="Berlin A.M."/>
            <person name="Desjardins C.A."/>
            <person name="Dobbs E."/>
            <person name="Dukaj L."/>
            <person name="Fan L."/>
            <person name="FitzGerald M.G."/>
            <person name="French C."/>
            <person name="Gujja S."/>
            <person name="Hansen K."/>
            <person name="Keifenheim D."/>
            <person name="Levin J.Z."/>
            <person name="Mosher R.A."/>
            <person name="Mueller C.A."/>
            <person name="Pfiffner J."/>
            <person name="Priest M."/>
            <person name="Russ C."/>
            <person name="Smialowska A."/>
            <person name="Swoboda P."/>
            <person name="Sykes S.M."/>
            <person name="Vaughn M."/>
            <person name="Vengrova S."/>
            <person name="Yoder R."/>
            <person name="Zeng Q."/>
            <person name="Allshire R."/>
            <person name="Baulcombe D."/>
            <person name="Birren B.W."/>
            <person name="Brown W."/>
            <person name="Ekwall K."/>
            <person name="Kellis M."/>
            <person name="Leatherwood J."/>
            <person name="Levin H."/>
            <person name="Margalit H."/>
            <person name="Martienssen R."/>
            <person name="Nieduszynski C.A."/>
            <person name="Spatafora J.W."/>
            <person name="Friedman N."/>
            <person name="Dalgaard J.Z."/>
            <person name="Baumann P."/>
            <person name="Niki H."/>
            <person name="Regev A."/>
            <person name="Nusbaum C."/>
        </authorList>
    </citation>
    <scope>NUCLEOTIDE SEQUENCE [LARGE SCALE GENOMIC DNA]</scope>
    <source>
        <strain evidence="14">yFS275 / FY16936</strain>
    </source>
</reference>
<dbReference type="InterPro" id="IPR015421">
    <property type="entry name" value="PyrdxlP-dep_Trfase_major"/>
</dbReference>
<evidence type="ECO:0000256" key="6">
    <source>
        <dbReference type="ARBA" id="ARBA00022679"/>
    </source>
</evidence>
<dbReference type="PIRSF" id="PIRSF000521">
    <property type="entry name" value="Transaminase_4ab_Lys_Orn"/>
    <property type="match status" value="1"/>
</dbReference>
<evidence type="ECO:0000313" key="12">
    <source>
        <dbReference type="EMBL" id="EEB08288.1"/>
    </source>
</evidence>
<dbReference type="HOGENOM" id="CLU_016922_12_0_1"/>
<comment type="cofactor">
    <cofactor evidence="1">
        <name>pyridoxal 5'-phosphate</name>
        <dbReference type="ChEBI" id="CHEBI:597326"/>
    </cofactor>
</comment>
<dbReference type="InterPro" id="IPR015424">
    <property type="entry name" value="PyrdxlP-dep_Trfase"/>
</dbReference>
<organism evidence="12 14">
    <name type="scientific">Schizosaccharomyces japonicus (strain yFS275 / FY16936)</name>
    <name type="common">Fission yeast</name>
    <dbReference type="NCBI Taxonomy" id="402676"/>
    <lineage>
        <taxon>Eukaryota</taxon>
        <taxon>Fungi</taxon>
        <taxon>Dikarya</taxon>
        <taxon>Ascomycota</taxon>
        <taxon>Taphrinomycotina</taxon>
        <taxon>Schizosaccharomycetes</taxon>
        <taxon>Schizosaccharomycetales</taxon>
        <taxon>Schizosaccharomycetaceae</taxon>
        <taxon>Schizosaccharomyces</taxon>
    </lineage>
</organism>
<dbReference type="GO" id="GO:0005739">
    <property type="term" value="C:mitochondrion"/>
    <property type="evidence" value="ECO:0000318"/>
    <property type="project" value="GO_Central"/>
</dbReference>
<dbReference type="CDD" id="cd00610">
    <property type="entry name" value="OAT_like"/>
    <property type="match status" value="1"/>
</dbReference>
<comment type="similarity">
    <text evidence="2 11">Belongs to the class-III pyridoxal-phosphate-dependent aminotransferase family.</text>
</comment>
<dbReference type="PANTHER" id="PTHR43206:SF1">
    <property type="entry name" value="4-AMINOBUTYRATE AMINOTRANSFERASE, MITOCHONDRIAL"/>
    <property type="match status" value="1"/>
</dbReference>
<dbReference type="InterPro" id="IPR049704">
    <property type="entry name" value="Aminotrans_3_PPA_site"/>
</dbReference>
<evidence type="ECO:0000256" key="5">
    <source>
        <dbReference type="ARBA" id="ARBA00022576"/>
    </source>
</evidence>
<accession>B6K481</accession>
<dbReference type="STRING" id="402676.B6K481"/>
<name>B6K481_SCHJY</name>
<evidence type="ECO:0000256" key="4">
    <source>
        <dbReference type="ARBA" id="ARBA00018543"/>
    </source>
</evidence>
<dbReference type="VEuPathDB" id="FungiDB:SJAG_03434"/>
<evidence type="ECO:0000256" key="10">
    <source>
        <dbReference type="ARBA" id="ARBA00048021"/>
    </source>
</evidence>
<dbReference type="SUPFAM" id="SSF53383">
    <property type="entry name" value="PLP-dependent transferases"/>
    <property type="match status" value="1"/>
</dbReference>
<dbReference type="OMA" id="GLMCAFD"/>
<dbReference type="EC" id="2.6.1.19" evidence="3"/>
<evidence type="ECO:0000313" key="14">
    <source>
        <dbReference type="Proteomes" id="UP000001744"/>
    </source>
</evidence>
<keyword evidence="7 11" id="KW-0663">Pyridoxal phosphate</keyword>
<sequence length="469" mass="51999">MTAAPFFPNEPKGPKIVTEEIPGPQSKAAVAEMTKYIDTSATKLVVDYEKSIGNYLVDADGNVYLDVYAQIASIAVGYNNPTLIKAAKSDEVATLMMNRPALGNFPPKEWARIVKEGLIDNAPKGQKYAYVQMSGSDANESAFKIAFIHLAAQKRKGAGFSEEDLVSVMNNQAPGSPEVAILSFRRAFHGRLFGSLSTTRSKPIHKLDIPLFPWPQADFPALKYPLEDHVEENAAEEQRCIDQVDQILSTHHCPVAACIVEPIQSEGGDNHASPEFFHKLQATLKKHGVLFIVDEVQTGVCATGNMWAHEAWNLPYPPDMVTFSKKFQVAGFFYSDLLLRPALAYRHFNTWMGDPIRVVQAKYICQEIRDHNLLQNTIEVGNYVYQGLEKLAAKYPGKINNLRGKNKGTFIAFDCESPEARDKFCADMKHEGVNIGGCGPIGIRLRPMLVFQKHHADIMLAAIDKVFSA</sequence>
<dbReference type="InterPro" id="IPR015422">
    <property type="entry name" value="PyrdxlP-dep_Trfase_small"/>
</dbReference>
<dbReference type="JaponicusDB" id="SJAG_03434">
    <property type="gene designation" value="uga1"/>
</dbReference>
<dbReference type="PANTHER" id="PTHR43206">
    <property type="entry name" value="AMINOTRANSFERASE"/>
    <property type="match status" value="1"/>
</dbReference>
<dbReference type="RefSeq" id="XP_002174581.1">
    <property type="nucleotide sequence ID" value="XM_002174545.2"/>
</dbReference>
<evidence type="ECO:0000313" key="13">
    <source>
        <dbReference type="JaponicusDB" id="SJAG_03434"/>
    </source>
</evidence>
<comment type="catalytic activity">
    <reaction evidence="10">
        <text>4-aminobutanoate + 2-oxoglutarate = succinate semialdehyde + L-glutamate</text>
        <dbReference type="Rhea" id="RHEA:23352"/>
        <dbReference type="ChEBI" id="CHEBI:16810"/>
        <dbReference type="ChEBI" id="CHEBI:29985"/>
        <dbReference type="ChEBI" id="CHEBI:57706"/>
        <dbReference type="ChEBI" id="CHEBI:59888"/>
        <dbReference type="EC" id="2.6.1.19"/>
    </reaction>
</comment>
<dbReference type="InterPro" id="IPR004631">
    <property type="entry name" value="4NH2But_aminotransferase_euk"/>
</dbReference>
<dbReference type="Proteomes" id="UP000001744">
    <property type="component" value="Unassembled WGS sequence"/>
</dbReference>
<protein>
    <recommendedName>
        <fullName evidence="4">4-aminobutyrate aminotransferase</fullName>
        <ecNumber evidence="3">2.6.1.19</ecNumber>
    </recommendedName>
    <alternativeName>
        <fullName evidence="9">GABA aminotransferase</fullName>
    </alternativeName>
    <alternativeName>
        <fullName evidence="8">Gamma-amino-N-butyrate transaminase</fullName>
    </alternativeName>
</protein>
<dbReference type="NCBIfam" id="TIGR00699">
    <property type="entry name" value="GABAtrns_euk"/>
    <property type="match status" value="1"/>
</dbReference>
<gene>
    <name evidence="13" type="primary">uga1</name>
    <name evidence="12" type="ORF">SJAG_03434</name>
</gene>
<keyword evidence="5 12" id="KW-0032">Aminotransferase</keyword>
<dbReference type="InterPro" id="IPR005814">
    <property type="entry name" value="Aminotrans_3"/>
</dbReference>
<dbReference type="Gene3D" id="3.90.1150.10">
    <property type="entry name" value="Aspartate Aminotransferase, domain 1"/>
    <property type="match status" value="1"/>
</dbReference>
<dbReference type="Pfam" id="PF00202">
    <property type="entry name" value="Aminotran_3"/>
    <property type="match status" value="1"/>
</dbReference>
<dbReference type="AlphaFoldDB" id="B6K481"/>
<dbReference type="GO" id="GO:0030170">
    <property type="term" value="F:pyridoxal phosphate binding"/>
    <property type="evidence" value="ECO:0000318"/>
    <property type="project" value="GO_Central"/>
</dbReference>
<dbReference type="GeneID" id="7051632"/>
<dbReference type="GO" id="GO:0005829">
    <property type="term" value="C:cytosol"/>
    <property type="evidence" value="ECO:0007669"/>
    <property type="project" value="EnsemblFungi"/>
</dbReference>
<proteinExistence type="inferred from homology"/>
<dbReference type="EMBL" id="KE651167">
    <property type="protein sequence ID" value="EEB08288.1"/>
    <property type="molecule type" value="Genomic_DNA"/>
</dbReference>
<evidence type="ECO:0000256" key="9">
    <source>
        <dbReference type="ARBA" id="ARBA00031787"/>
    </source>
</evidence>
<evidence type="ECO:0000256" key="8">
    <source>
        <dbReference type="ARBA" id="ARBA00030204"/>
    </source>
</evidence>
<evidence type="ECO:0000256" key="7">
    <source>
        <dbReference type="ARBA" id="ARBA00022898"/>
    </source>
</evidence>
<evidence type="ECO:0000256" key="3">
    <source>
        <dbReference type="ARBA" id="ARBA00012912"/>
    </source>
</evidence>
<dbReference type="eggNOG" id="KOG1405">
    <property type="taxonomic scope" value="Eukaryota"/>
</dbReference>